<reference evidence="1" key="1">
    <citation type="submission" date="2022-07" db="EMBL/GenBank/DDBJ databases">
        <authorList>
            <person name="Trinca V."/>
            <person name="Uliana J.V.C."/>
            <person name="Torres T.T."/>
            <person name="Ward R.J."/>
            <person name="Monesi N."/>
        </authorList>
    </citation>
    <scope>NUCLEOTIDE SEQUENCE</scope>
    <source>
        <strain evidence="1">HSMRA1968</strain>
        <tissue evidence="1">Whole embryos</tissue>
    </source>
</reference>
<sequence>ETRALHSDSRGIALAMRNQVQLKLKSPRDLESPSTVVVPYHLADTTVGIPCGDSSKGGSPTDKIRFKQEDQKILGTRFLETWQDQQGR</sequence>
<dbReference type="Proteomes" id="UP001151699">
    <property type="component" value="Chromosome X"/>
</dbReference>
<protein>
    <submittedName>
        <fullName evidence="1">Uncharacterized protein</fullName>
    </submittedName>
</protein>
<name>A0A9Q0S0Y1_9DIPT</name>
<dbReference type="AlphaFoldDB" id="A0A9Q0S0Y1"/>
<proteinExistence type="predicted"/>
<keyword evidence="2" id="KW-1185">Reference proteome</keyword>
<accession>A0A9Q0S0Y1</accession>
<dbReference type="EMBL" id="WJQU01000003">
    <property type="protein sequence ID" value="KAJ6639433.1"/>
    <property type="molecule type" value="Genomic_DNA"/>
</dbReference>
<feature type="non-terminal residue" evidence="1">
    <location>
        <position position="1"/>
    </location>
</feature>
<organism evidence="1 2">
    <name type="scientific">Pseudolycoriella hygida</name>
    <dbReference type="NCBI Taxonomy" id="35572"/>
    <lineage>
        <taxon>Eukaryota</taxon>
        <taxon>Metazoa</taxon>
        <taxon>Ecdysozoa</taxon>
        <taxon>Arthropoda</taxon>
        <taxon>Hexapoda</taxon>
        <taxon>Insecta</taxon>
        <taxon>Pterygota</taxon>
        <taxon>Neoptera</taxon>
        <taxon>Endopterygota</taxon>
        <taxon>Diptera</taxon>
        <taxon>Nematocera</taxon>
        <taxon>Sciaroidea</taxon>
        <taxon>Sciaridae</taxon>
        <taxon>Pseudolycoriella</taxon>
    </lineage>
</organism>
<gene>
    <name evidence="1" type="ORF">Bhyg_12178</name>
</gene>
<evidence type="ECO:0000313" key="2">
    <source>
        <dbReference type="Proteomes" id="UP001151699"/>
    </source>
</evidence>
<comment type="caution">
    <text evidence="1">The sequence shown here is derived from an EMBL/GenBank/DDBJ whole genome shotgun (WGS) entry which is preliminary data.</text>
</comment>
<evidence type="ECO:0000313" key="1">
    <source>
        <dbReference type="EMBL" id="KAJ6639433.1"/>
    </source>
</evidence>